<dbReference type="Proteomes" id="UP000695007">
    <property type="component" value="Unplaced"/>
</dbReference>
<organism evidence="1 2">
    <name type="scientific">Ceratosolen solmsi marchali</name>
    <dbReference type="NCBI Taxonomy" id="326594"/>
    <lineage>
        <taxon>Eukaryota</taxon>
        <taxon>Metazoa</taxon>
        <taxon>Ecdysozoa</taxon>
        <taxon>Arthropoda</taxon>
        <taxon>Hexapoda</taxon>
        <taxon>Insecta</taxon>
        <taxon>Pterygota</taxon>
        <taxon>Neoptera</taxon>
        <taxon>Endopterygota</taxon>
        <taxon>Hymenoptera</taxon>
        <taxon>Apocrita</taxon>
        <taxon>Proctotrupomorpha</taxon>
        <taxon>Chalcidoidea</taxon>
        <taxon>Agaonidae</taxon>
        <taxon>Agaoninae</taxon>
        <taxon>Ceratosolen</taxon>
    </lineage>
</organism>
<evidence type="ECO:0000313" key="2">
    <source>
        <dbReference type="RefSeq" id="XP_011505726.1"/>
    </source>
</evidence>
<dbReference type="RefSeq" id="XP_011505726.1">
    <property type="nucleotide sequence ID" value="XM_011507424.1"/>
</dbReference>
<evidence type="ECO:0000313" key="1">
    <source>
        <dbReference type="Proteomes" id="UP000695007"/>
    </source>
</evidence>
<reference evidence="2" key="1">
    <citation type="submission" date="2025-08" db="UniProtKB">
        <authorList>
            <consortium name="RefSeq"/>
        </authorList>
    </citation>
    <scope>IDENTIFICATION</scope>
</reference>
<dbReference type="KEGG" id="csol:105368415"/>
<accession>A0AAJ6YWQ7</accession>
<dbReference type="GeneID" id="105368415"/>
<proteinExistence type="predicted"/>
<dbReference type="AlphaFoldDB" id="A0AAJ6YWQ7"/>
<protein>
    <submittedName>
        <fullName evidence="2">Uncharacterized protein LOC105368415</fullName>
    </submittedName>
</protein>
<gene>
    <name evidence="2" type="primary">LOC105368415</name>
</gene>
<keyword evidence="1" id="KW-1185">Reference proteome</keyword>
<sequence>MKTTSHYRGPKRVRIQTGHEARFIEKRNPYQSCAKKFKGTHKILQKDRAGKIAWDKTHRPSISELVYRYLEKESNREVIDMQKNNATKQFRKFHRRKYLKKLASNVRKSPHKTMKNESFNSIPWKPEMFSQWKKWPKKG</sequence>
<name>A0AAJ6YWQ7_9HYME</name>